<dbReference type="SMART" id="SM01228">
    <property type="entry name" value="GIDA_assoc_3"/>
    <property type="match status" value="1"/>
</dbReference>
<dbReference type="InterPro" id="IPR036188">
    <property type="entry name" value="FAD/NAD-bd_sf"/>
</dbReference>
<dbReference type="PANTHER" id="PTHR11806">
    <property type="entry name" value="GLUCOSE INHIBITED DIVISION PROTEIN A"/>
    <property type="match status" value="1"/>
</dbReference>
<comment type="cofactor">
    <cofactor evidence="1">
        <name>FAD</name>
        <dbReference type="ChEBI" id="CHEBI:57692"/>
    </cofactor>
</comment>
<dbReference type="InterPro" id="IPR026904">
    <property type="entry name" value="MnmG_C"/>
</dbReference>
<reference evidence="6 7" key="1">
    <citation type="submission" date="2018-03" db="EMBL/GenBank/DDBJ databases">
        <authorList>
            <person name="Fogelqvist J."/>
        </authorList>
    </citation>
    <scope>NUCLEOTIDE SEQUENCE [LARGE SCALE GENOMIC DNA]</scope>
</reference>
<accession>A0A3P3YB67</accession>
<dbReference type="GO" id="GO:0070899">
    <property type="term" value="P:mitochondrial tRNA wobble uridine modification"/>
    <property type="evidence" value="ECO:0007669"/>
    <property type="project" value="UniProtKB-ARBA"/>
</dbReference>
<dbReference type="Pfam" id="PF13932">
    <property type="entry name" value="SAM_GIDA_C"/>
    <property type="match status" value="1"/>
</dbReference>
<dbReference type="InterPro" id="IPR002218">
    <property type="entry name" value="MnmG-rel"/>
</dbReference>
<dbReference type="EMBL" id="OVEO01000007">
    <property type="protein sequence ID" value="SPQ97416.1"/>
    <property type="molecule type" value="Genomic_DNA"/>
</dbReference>
<dbReference type="Proteomes" id="UP000290189">
    <property type="component" value="Unassembled WGS sequence"/>
</dbReference>
<organism evidence="6 7">
    <name type="scientific">Plasmodiophora brassicae</name>
    <name type="common">Clubroot disease agent</name>
    <dbReference type="NCBI Taxonomy" id="37360"/>
    <lineage>
        <taxon>Eukaryota</taxon>
        <taxon>Sar</taxon>
        <taxon>Rhizaria</taxon>
        <taxon>Endomyxa</taxon>
        <taxon>Phytomyxea</taxon>
        <taxon>Plasmodiophorida</taxon>
        <taxon>Plasmodiophoridae</taxon>
        <taxon>Plasmodiophora</taxon>
    </lineage>
</organism>
<evidence type="ECO:0000256" key="2">
    <source>
        <dbReference type="ARBA" id="ARBA00007653"/>
    </source>
</evidence>
<comment type="similarity">
    <text evidence="2">Belongs to the MnmG family.</text>
</comment>
<dbReference type="PRINTS" id="PR00411">
    <property type="entry name" value="PNDRDTASEI"/>
</dbReference>
<gene>
    <name evidence="6" type="ORF">PLBR_LOCUS4631</name>
</gene>
<dbReference type="InterPro" id="IPR044920">
    <property type="entry name" value="MnmG_C_subdom_sf"/>
</dbReference>
<dbReference type="PROSITE" id="PS01280">
    <property type="entry name" value="GIDA_1"/>
    <property type="match status" value="1"/>
</dbReference>
<sequence>MWKWLPSSLLSGSRRLSSCASAVVDVVVIGGGHAGTEAAAAAARVGARTMMVTHKLETVGAMSCNPAIGGIGKGVLAREVDALDGIMGKAIDEAGIQFRILNQSKGEAVRGPRAQADRKLYKQAIFRMLSEIPLLQMVEGGADDILVEDGRITGVQLSNGDVVACACVVVTTGTFLRGVLYMGAQEMKPGGRIGDAPATKLAETLDRLGFAVNRLTTATPPRLDGRTINYQGLMVQASDDPPVPFSYMNERVKLHDRLVPCYKTGTNEKTHAIIMDNVHLLPPIFHTGRGPRYCPSLEGKIRRFADKASHTIWLEPEGLDTDLVYPNGLSTGFPASVQFEILRSIQGLENVRMTTPGYAVEYDFIDPRQLFETLETQFVSGLYFAGQINGTTGYEEAAGQGIVAGINAALKAGGMNMIAVERCSSYIGTMIDDLITKGCDEPYRIFTSRSEYRLSLRADNADARLTPLGISSGCISSERTSVFDKKMELLKRGREAFELFRRSPQEWKKLLGISVSEDGVRRTAAAMFDGFPNITMSKMLDAVPILRDAVHPSIRETLEVECKYATYLKRQAYDIVSIRRDANVEIPPDFDYEDTGFLSSEEVEKLKKCRPRTIGEANRIQGITPASILWLLEKCRKDVLCKMPYDNSYLFNPIEWRPLPP</sequence>
<dbReference type="FunFam" id="3.50.50.60:FF:000002">
    <property type="entry name" value="tRNA uridine 5-carboxymethylaminomethyl modification enzyme MnmG"/>
    <property type="match status" value="1"/>
</dbReference>
<evidence type="ECO:0000256" key="1">
    <source>
        <dbReference type="ARBA" id="ARBA00001974"/>
    </source>
</evidence>
<dbReference type="HAMAP" id="MF_00129">
    <property type="entry name" value="MnmG_GidA"/>
    <property type="match status" value="1"/>
</dbReference>
<dbReference type="FunFam" id="1.10.150.570:FF:000001">
    <property type="entry name" value="tRNA uridine 5-carboxymethylaminomethyl modification enzyme MnmG"/>
    <property type="match status" value="1"/>
</dbReference>
<dbReference type="Pfam" id="PF21680">
    <property type="entry name" value="GIDA_C_1st"/>
    <property type="match status" value="1"/>
</dbReference>
<dbReference type="Gene3D" id="1.10.150.570">
    <property type="entry name" value="GidA associated domain, C-terminal subdomain"/>
    <property type="match status" value="1"/>
</dbReference>
<keyword evidence="4" id="KW-0274">FAD</keyword>
<dbReference type="AlphaFoldDB" id="A0A3P3YB67"/>
<geneLocation type="mitochondrion" evidence="6"/>
<dbReference type="Pfam" id="PF01134">
    <property type="entry name" value="GIDA"/>
    <property type="match status" value="1"/>
</dbReference>
<proteinExistence type="inferred from homology"/>
<name>A0A3P3YB67_PLABS</name>
<dbReference type="InterPro" id="IPR004416">
    <property type="entry name" value="MnmG"/>
</dbReference>
<dbReference type="PROSITE" id="PS01281">
    <property type="entry name" value="GIDA_2"/>
    <property type="match status" value="1"/>
</dbReference>
<evidence type="ECO:0000256" key="3">
    <source>
        <dbReference type="ARBA" id="ARBA00022630"/>
    </source>
</evidence>
<dbReference type="GO" id="GO:0005829">
    <property type="term" value="C:cytosol"/>
    <property type="evidence" value="ECO:0007669"/>
    <property type="project" value="TreeGrafter"/>
</dbReference>
<dbReference type="Gene3D" id="3.50.50.60">
    <property type="entry name" value="FAD/NAD(P)-binding domain"/>
    <property type="match status" value="2"/>
</dbReference>
<keyword evidence="3" id="KW-0285">Flavoprotein</keyword>
<evidence type="ECO:0000313" key="6">
    <source>
        <dbReference type="EMBL" id="SPQ97416.1"/>
    </source>
</evidence>
<dbReference type="InterPro" id="IPR040131">
    <property type="entry name" value="MnmG_N"/>
</dbReference>
<dbReference type="GO" id="GO:0005739">
    <property type="term" value="C:mitochondrion"/>
    <property type="evidence" value="ECO:0007669"/>
    <property type="project" value="GOC"/>
</dbReference>
<evidence type="ECO:0000259" key="5">
    <source>
        <dbReference type="SMART" id="SM01228"/>
    </source>
</evidence>
<evidence type="ECO:0000313" key="7">
    <source>
        <dbReference type="Proteomes" id="UP000290189"/>
    </source>
</evidence>
<dbReference type="GO" id="GO:0050660">
    <property type="term" value="F:flavin adenine dinucleotide binding"/>
    <property type="evidence" value="ECO:0007669"/>
    <property type="project" value="InterPro"/>
</dbReference>
<dbReference type="InterPro" id="IPR049312">
    <property type="entry name" value="GIDA_C_N"/>
</dbReference>
<dbReference type="GO" id="GO:0030488">
    <property type="term" value="P:tRNA methylation"/>
    <property type="evidence" value="ECO:0007669"/>
    <property type="project" value="TreeGrafter"/>
</dbReference>
<protein>
    <recommendedName>
        <fullName evidence="5">tRNA uridine 5-carboxymethylaminomethyl modification enzyme C-terminal subdomain domain-containing protein</fullName>
    </recommendedName>
</protein>
<keyword evidence="6" id="KW-0496">Mitochondrion</keyword>
<dbReference type="PANTHER" id="PTHR11806:SF0">
    <property type="entry name" value="PROTEIN MTO1 HOMOLOG, MITOCHONDRIAL"/>
    <property type="match status" value="1"/>
</dbReference>
<dbReference type="InterPro" id="IPR047001">
    <property type="entry name" value="MnmG_C_subdom"/>
</dbReference>
<dbReference type="InterPro" id="IPR020595">
    <property type="entry name" value="MnmG-rel_CS"/>
</dbReference>
<feature type="domain" description="tRNA uridine 5-carboxymethylaminomethyl modification enzyme C-terminal subdomain" evidence="5">
    <location>
        <begin position="562"/>
        <end position="633"/>
    </location>
</feature>
<evidence type="ECO:0000256" key="4">
    <source>
        <dbReference type="ARBA" id="ARBA00022827"/>
    </source>
</evidence>
<dbReference type="SUPFAM" id="SSF51905">
    <property type="entry name" value="FAD/NAD(P)-binding domain"/>
    <property type="match status" value="1"/>
</dbReference>
<dbReference type="NCBIfam" id="TIGR00136">
    <property type="entry name" value="mnmG_gidA"/>
    <property type="match status" value="1"/>
</dbReference>